<keyword evidence="2 5" id="KW-0645">Protease</keyword>
<dbReference type="InterPro" id="IPR036852">
    <property type="entry name" value="Peptidase_S8/S53_dom_sf"/>
</dbReference>
<dbReference type="Proteomes" id="UP001500957">
    <property type="component" value="Unassembled WGS sequence"/>
</dbReference>
<dbReference type="PANTHER" id="PTHR43806">
    <property type="entry name" value="PEPTIDASE S8"/>
    <property type="match status" value="1"/>
</dbReference>
<feature type="active site" description="Charge relay system" evidence="5">
    <location>
        <position position="440"/>
    </location>
</feature>
<dbReference type="PROSITE" id="PS51892">
    <property type="entry name" value="SUBTILASE"/>
    <property type="match status" value="1"/>
</dbReference>
<feature type="active site" description="Charge relay system" evidence="5">
    <location>
        <position position="241"/>
    </location>
</feature>
<reference evidence="9" key="1">
    <citation type="journal article" date="2019" name="Int. J. Syst. Evol. Microbiol.">
        <title>The Global Catalogue of Microorganisms (GCM) 10K type strain sequencing project: providing services to taxonomists for standard genome sequencing and annotation.</title>
        <authorList>
            <consortium name="The Broad Institute Genomics Platform"/>
            <consortium name="The Broad Institute Genome Sequencing Center for Infectious Disease"/>
            <person name="Wu L."/>
            <person name="Ma J."/>
        </authorList>
    </citation>
    <scope>NUCLEOTIDE SEQUENCE [LARGE SCALE GENOMIC DNA]</scope>
    <source>
        <strain evidence="9">JCM 10671</strain>
    </source>
</reference>
<dbReference type="PRINTS" id="PR00723">
    <property type="entry name" value="SUBTILISIN"/>
</dbReference>
<evidence type="ECO:0000313" key="9">
    <source>
        <dbReference type="Proteomes" id="UP001500957"/>
    </source>
</evidence>
<evidence type="ECO:0000256" key="3">
    <source>
        <dbReference type="ARBA" id="ARBA00022801"/>
    </source>
</evidence>
<protein>
    <recommendedName>
        <fullName evidence="7">Peptidase S8/S53 domain-containing protein</fullName>
    </recommendedName>
</protein>
<dbReference type="InterPro" id="IPR000209">
    <property type="entry name" value="Peptidase_S8/S53_dom"/>
</dbReference>
<dbReference type="InterPro" id="IPR015500">
    <property type="entry name" value="Peptidase_S8_subtilisin-rel"/>
</dbReference>
<feature type="compositionally biased region" description="Polar residues" evidence="6">
    <location>
        <begin position="119"/>
        <end position="134"/>
    </location>
</feature>
<dbReference type="SUPFAM" id="SSF52743">
    <property type="entry name" value="Subtilisin-like"/>
    <property type="match status" value="1"/>
</dbReference>
<keyword evidence="9" id="KW-1185">Reference proteome</keyword>
<name>A0ABP3SHA8_9ACTN</name>
<keyword evidence="4 5" id="KW-0720">Serine protease</keyword>
<feature type="region of interest" description="Disordered" evidence="6">
    <location>
        <begin position="103"/>
        <end position="166"/>
    </location>
</feature>
<dbReference type="PROSITE" id="PS50176">
    <property type="entry name" value="ARM_REPEAT"/>
    <property type="match status" value="1"/>
</dbReference>
<comment type="similarity">
    <text evidence="1 5">Belongs to the peptidase S8 family.</text>
</comment>
<proteinExistence type="inferred from homology"/>
<evidence type="ECO:0000256" key="1">
    <source>
        <dbReference type="ARBA" id="ARBA00011073"/>
    </source>
</evidence>
<organism evidence="8 9">
    <name type="scientific">Sporichthya brevicatena</name>
    <dbReference type="NCBI Taxonomy" id="171442"/>
    <lineage>
        <taxon>Bacteria</taxon>
        <taxon>Bacillati</taxon>
        <taxon>Actinomycetota</taxon>
        <taxon>Actinomycetes</taxon>
        <taxon>Sporichthyales</taxon>
        <taxon>Sporichthyaceae</taxon>
        <taxon>Sporichthya</taxon>
    </lineage>
</organism>
<evidence type="ECO:0000313" key="8">
    <source>
        <dbReference type="EMBL" id="GAA0638546.1"/>
    </source>
</evidence>
<accession>A0ABP3SHA8</accession>
<gene>
    <name evidence="8" type="ORF">GCM10009547_48430</name>
</gene>
<evidence type="ECO:0000256" key="5">
    <source>
        <dbReference type="PROSITE-ProRule" id="PRU01240"/>
    </source>
</evidence>
<feature type="domain" description="Peptidase S8/S53" evidence="7">
    <location>
        <begin position="194"/>
        <end position="469"/>
    </location>
</feature>
<evidence type="ECO:0000256" key="4">
    <source>
        <dbReference type="ARBA" id="ARBA00022825"/>
    </source>
</evidence>
<dbReference type="Gene3D" id="3.40.50.200">
    <property type="entry name" value="Peptidase S8/S53 domain"/>
    <property type="match status" value="1"/>
</dbReference>
<dbReference type="InterPro" id="IPR050131">
    <property type="entry name" value="Peptidase_S8_subtilisin-like"/>
</dbReference>
<dbReference type="InterPro" id="IPR000225">
    <property type="entry name" value="Armadillo"/>
</dbReference>
<dbReference type="Gene3D" id="3.30.70.80">
    <property type="entry name" value="Peptidase S8 propeptide/proteinase inhibitor I9"/>
    <property type="match status" value="1"/>
</dbReference>
<dbReference type="InterPro" id="IPR037045">
    <property type="entry name" value="S8pro/Inhibitor_I9_sf"/>
</dbReference>
<comment type="caution">
    <text evidence="8">The sequence shown here is derived from an EMBL/GenBank/DDBJ whole genome shotgun (WGS) entry which is preliminary data.</text>
</comment>
<feature type="compositionally biased region" description="Low complexity" evidence="6">
    <location>
        <begin position="136"/>
        <end position="148"/>
    </location>
</feature>
<dbReference type="PANTHER" id="PTHR43806:SF11">
    <property type="entry name" value="CEREVISIN-RELATED"/>
    <property type="match status" value="1"/>
</dbReference>
<dbReference type="Pfam" id="PF00082">
    <property type="entry name" value="Peptidase_S8"/>
    <property type="match status" value="1"/>
</dbReference>
<sequence length="659" mass="67318">MARRARRTGPRPSVLVAGLSGIAVLAAAVVALSPSAEPERLPAGDYVLRAQSGELDDVLRDVRAAGGTVTGEFDSLDGAAVRLDSDAATALAADGRVAALTPDVDVPAPAPATTPAPTSAKTNPKKSSGSTKSPAKQPKTPTNTTTKPRNSPAGGPTHDGGAGQAYDAAADPNSLCNIAKLVGVRPMWKQGGTGKGVDVALIDSGVAPVAGLNAPGKVIHGPDLTPESQNPSTRYLDTFGHGTHMAGIIAGKDAGVDTKKSGSCEGFAGMAPDARIISVKAADAHGATDVSQILAAIDWVVQHAKDPGMNIRVLNLSFGTDGTQDYVVDPLSHAVEVAWRKGIVVVVSAGNSGFADGRLTNPARNPHILAVGADDTKGTMSTLDDTIPEFSSRGDSKRNPDIVAPGKSVQSLRVPGSYIDTAYGEKGAFAGRFFRGSGTSQAAAVASGAIAALISARPNLTPEQVKLLTATLGLGLVVADPRAQGHGLLQLGVPALVAALTSPPLVGNLIEPAAGLLNGLLNGQLAAPRAKGTGTLEGARGKDHLELDGKLLTGEKDIFGKPFNSAAHAKAAAAGSAWNGGTWNGSTWAGRTWAGRTWASTEWLGRTWAGRTWAGRTWADGSWNGRTWAGGTWNGRTWAGVSWAGRTWAGTDFAGGDWQ</sequence>
<evidence type="ECO:0000256" key="2">
    <source>
        <dbReference type="ARBA" id="ARBA00022670"/>
    </source>
</evidence>
<keyword evidence="3 5" id="KW-0378">Hydrolase</keyword>
<dbReference type="RefSeq" id="WP_344609715.1">
    <property type="nucleotide sequence ID" value="NZ_BAAAHE010000063.1"/>
</dbReference>
<evidence type="ECO:0000256" key="6">
    <source>
        <dbReference type="SAM" id="MobiDB-lite"/>
    </source>
</evidence>
<dbReference type="EMBL" id="BAAAHE010000063">
    <property type="protein sequence ID" value="GAA0638546.1"/>
    <property type="molecule type" value="Genomic_DNA"/>
</dbReference>
<feature type="active site" description="Charge relay system" evidence="5">
    <location>
        <position position="203"/>
    </location>
</feature>
<evidence type="ECO:0000259" key="7">
    <source>
        <dbReference type="Pfam" id="PF00082"/>
    </source>
</evidence>